<gene>
    <name evidence="7" type="ORF">EHV23_10875</name>
</gene>
<feature type="transmembrane region" description="Helical" evidence="6">
    <location>
        <begin position="450"/>
        <end position="471"/>
    </location>
</feature>
<evidence type="ECO:0000256" key="4">
    <source>
        <dbReference type="ARBA" id="ARBA00022989"/>
    </source>
</evidence>
<feature type="transmembrane region" description="Helical" evidence="6">
    <location>
        <begin position="334"/>
        <end position="354"/>
    </location>
</feature>
<keyword evidence="3 6" id="KW-0812">Transmembrane</keyword>
<feature type="transmembrane region" description="Helical" evidence="6">
    <location>
        <begin position="424"/>
        <end position="444"/>
    </location>
</feature>
<evidence type="ECO:0000313" key="8">
    <source>
        <dbReference type="Proteomes" id="UP000270261"/>
    </source>
</evidence>
<keyword evidence="5 6" id="KW-0472">Membrane</keyword>
<feature type="transmembrane region" description="Helical" evidence="6">
    <location>
        <begin position="121"/>
        <end position="140"/>
    </location>
</feature>
<evidence type="ECO:0000313" key="7">
    <source>
        <dbReference type="EMBL" id="RRN43893.1"/>
    </source>
</evidence>
<dbReference type="InterPro" id="IPR050833">
    <property type="entry name" value="Poly_Biosynth_Transport"/>
</dbReference>
<accession>A0A426FME9</accession>
<dbReference type="OrthoDB" id="6017905at2"/>
<evidence type="ECO:0000256" key="3">
    <source>
        <dbReference type="ARBA" id="ARBA00022692"/>
    </source>
</evidence>
<feature type="transmembrane region" description="Helical" evidence="6">
    <location>
        <begin position="395"/>
        <end position="412"/>
    </location>
</feature>
<reference evidence="7 8" key="1">
    <citation type="submission" date="2018-11" db="EMBL/GenBank/DDBJ databases">
        <title>Genome sequencing of Lautropia sp. KCOM 2505 (= ChDC F240).</title>
        <authorList>
            <person name="Kook J.-K."/>
            <person name="Park S.-N."/>
            <person name="Lim Y.K."/>
        </authorList>
    </citation>
    <scope>NUCLEOTIDE SEQUENCE [LARGE SCALE GENOMIC DNA]</scope>
    <source>
        <strain evidence="7 8">KCOM 2505</strain>
    </source>
</reference>
<comment type="caution">
    <text evidence="7">The sequence shown here is derived from an EMBL/GenBank/DDBJ whole genome shotgun (WGS) entry which is preliminary data.</text>
</comment>
<comment type="subcellular location">
    <subcellularLocation>
        <location evidence="1">Cell membrane</location>
        <topology evidence="1">Multi-pass membrane protein</topology>
    </subcellularLocation>
</comment>
<dbReference type="AlphaFoldDB" id="A0A426FME9"/>
<keyword evidence="2" id="KW-1003">Cell membrane</keyword>
<feature type="transmembrane region" description="Helical" evidence="6">
    <location>
        <begin position="152"/>
        <end position="173"/>
    </location>
</feature>
<evidence type="ECO:0000256" key="5">
    <source>
        <dbReference type="ARBA" id="ARBA00023136"/>
    </source>
</evidence>
<keyword evidence="4 6" id="KW-1133">Transmembrane helix</keyword>
<evidence type="ECO:0000256" key="6">
    <source>
        <dbReference type="SAM" id="Phobius"/>
    </source>
</evidence>
<feature type="transmembrane region" description="Helical" evidence="6">
    <location>
        <begin position="304"/>
        <end position="328"/>
    </location>
</feature>
<name>A0A426FME9_9BURK</name>
<proteinExistence type="predicted"/>
<feature type="transmembrane region" description="Helical" evidence="6">
    <location>
        <begin position="12"/>
        <end position="34"/>
    </location>
</feature>
<feature type="transmembrane region" description="Helical" evidence="6">
    <location>
        <begin position="87"/>
        <end position="109"/>
    </location>
</feature>
<evidence type="ECO:0000256" key="2">
    <source>
        <dbReference type="ARBA" id="ARBA00022475"/>
    </source>
</evidence>
<evidence type="ECO:0000256" key="1">
    <source>
        <dbReference type="ARBA" id="ARBA00004651"/>
    </source>
</evidence>
<dbReference type="PANTHER" id="PTHR30250:SF11">
    <property type="entry name" value="O-ANTIGEN TRANSPORTER-RELATED"/>
    <property type="match status" value="1"/>
</dbReference>
<dbReference type="RefSeq" id="WP_125096093.1">
    <property type="nucleotide sequence ID" value="NZ_RRUE01000002.1"/>
</dbReference>
<dbReference type="PANTHER" id="PTHR30250">
    <property type="entry name" value="PST FAMILY PREDICTED COLANIC ACID TRANSPORTER"/>
    <property type="match status" value="1"/>
</dbReference>
<feature type="transmembrane region" description="Helical" evidence="6">
    <location>
        <begin position="222"/>
        <end position="244"/>
    </location>
</feature>
<organism evidence="7 8">
    <name type="scientific">Lautropia dentalis</name>
    <dbReference type="NCBI Taxonomy" id="2490857"/>
    <lineage>
        <taxon>Bacteria</taxon>
        <taxon>Pseudomonadati</taxon>
        <taxon>Pseudomonadota</taxon>
        <taxon>Betaproteobacteria</taxon>
        <taxon>Burkholderiales</taxon>
        <taxon>Burkholderiaceae</taxon>
        <taxon>Lautropia</taxon>
    </lineage>
</organism>
<keyword evidence="8" id="KW-1185">Reference proteome</keyword>
<protein>
    <submittedName>
        <fullName evidence="7">Lipopolysaccharide biosynthesis protein</fullName>
    </submittedName>
</protein>
<dbReference type="GO" id="GO:0005886">
    <property type="term" value="C:plasma membrane"/>
    <property type="evidence" value="ECO:0007669"/>
    <property type="project" value="UniProtKB-SubCell"/>
</dbReference>
<dbReference type="EMBL" id="RRUE01000002">
    <property type="protein sequence ID" value="RRN43893.1"/>
    <property type="molecule type" value="Genomic_DNA"/>
</dbReference>
<dbReference type="Pfam" id="PF13440">
    <property type="entry name" value="Polysacc_synt_3"/>
    <property type="match status" value="1"/>
</dbReference>
<feature type="transmembrane region" description="Helical" evidence="6">
    <location>
        <begin position="264"/>
        <end position="283"/>
    </location>
</feature>
<feature type="transmembrane region" description="Helical" evidence="6">
    <location>
        <begin position="40"/>
        <end position="60"/>
    </location>
</feature>
<feature type="transmembrane region" description="Helical" evidence="6">
    <location>
        <begin position="366"/>
        <end position="389"/>
    </location>
</feature>
<sequence>MLSRLAAHFSRYSLASLLVTLASIVSFPFLTRIFPVADYGMMSLIGVLVTATAAVGKLGLQQAALRFYSEVRAGQSPWSLPQYEATVYMGLAGFGTATALLWMGGLSVLPDSLFSSPENHHLLYLVAPLALLQCLSSSVVNQLRARELSGVLSLYSVVQRYMGLALMLLALLYVSTTLWGFYGAQIVSETLCLVVLAGWFFRREPWSPRDFSMPLLQVLLRYSLPLVAMELSSVMLSLGDRVLIQRMLGSEWLGVYSAPYNLCDYIGAVLVTAFTGAVTPMVLRLWADEGETATQKFLQRVFHLYLLFAIPMVAGVSAVSEPLLALVASEKYRAGAAIIPWVIGGVALQGLFPVTSAGLQIRKRSGLVLLSILSAAGLNVVLNLLLIPFMGIEGAAIATLLAYALMNALAAWQGRATVPVHPEWRRVLAFTVAAGVMYVALGYIHFDRDLPTLVVRMAVGAVIYAVAVLALDAEARVMATQVLARFGLGRGRGTKQG</sequence>
<feature type="transmembrane region" description="Helical" evidence="6">
    <location>
        <begin position="179"/>
        <end position="201"/>
    </location>
</feature>
<dbReference type="Proteomes" id="UP000270261">
    <property type="component" value="Unassembled WGS sequence"/>
</dbReference>